<dbReference type="Proteomes" id="UP000320475">
    <property type="component" value="Unassembled WGS sequence"/>
</dbReference>
<evidence type="ECO:0000256" key="1">
    <source>
        <dbReference type="ARBA" id="ARBA00022723"/>
    </source>
</evidence>
<dbReference type="PROSITE" id="PS50865">
    <property type="entry name" value="ZF_MYND_2"/>
    <property type="match status" value="1"/>
</dbReference>
<dbReference type="VEuPathDB" id="FungiDB:SeMB42_g06922"/>
<dbReference type="InterPro" id="IPR050869">
    <property type="entry name" value="H3K4_H4K5_MeTrfase"/>
</dbReference>
<name>A0A507CXI3_9FUNG</name>
<keyword evidence="1" id="KW-0479">Metal-binding</keyword>
<dbReference type="PANTHER" id="PTHR12197">
    <property type="entry name" value="HISTONE-LYSINE N-METHYLTRANSFERASE SMYD"/>
    <property type="match status" value="1"/>
</dbReference>
<evidence type="ECO:0008006" key="9">
    <source>
        <dbReference type="Google" id="ProtNLM"/>
    </source>
</evidence>
<feature type="domain" description="MYND-type" evidence="6">
    <location>
        <begin position="60"/>
        <end position="99"/>
    </location>
</feature>
<evidence type="ECO:0000256" key="2">
    <source>
        <dbReference type="ARBA" id="ARBA00022771"/>
    </source>
</evidence>
<proteinExistence type="predicted"/>
<accession>A0A507CXI3</accession>
<evidence type="ECO:0000256" key="4">
    <source>
        <dbReference type="PROSITE-ProRule" id="PRU00134"/>
    </source>
</evidence>
<evidence type="ECO:0000313" key="8">
    <source>
        <dbReference type="Proteomes" id="UP000320475"/>
    </source>
</evidence>
<dbReference type="Gene3D" id="6.10.140.2220">
    <property type="match status" value="1"/>
</dbReference>
<dbReference type="InterPro" id="IPR001214">
    <property type="entry name" value="SET_dom"/>
</dbReference>
<dbReference type="Gene3D" id="1.10.220.160">
    <property type="match status" value="1"/>
</dbReference>
<comment type="caution">
    <text evidence="7">The sequence shown here is derived from an EMBL/GenBank/DDBJ whole genome shotgun (WGS) entry which is preliminary data.</text>
</comment>
<sequence length="503" mass="55380">MAPVASTPPDLIAHLSIHNLGLSPSASKHRILVSTTPLRAGDIILNDTALCTSSTSLHACHACLKPSSRLALCSRCSISRYCCRPCQRRDWKLGHNILCTLLASASLDRHDYGEADLLIKTLVNAALPSPGLESAAFNSLMDHPAAFDAPTQSQISHTAATVLAHPAMTAILASHPSPLDLACTYIRRFKSNNYVIHDPDLNVTGEGCFALAALLNHSCCPNVSVAFQDGRTMVLRAMSDVMQGDELLVAYQDSMTCRSRRREYLHSKYHFECTCPRCQTPPSIIPSVHGGYPYIDALLTDSEDPIDIQVASRLLREATDQPKYSRLFTTSKNHPSLLQYIANIVAVLVPCIDEPQSKYLIRHHNVITTSLNKPNRLHTLPYFVSLSRLLTNQLDSQHPVWLHVAYLALYAACTYLLAYERYHPMVGLKFVLAAKALFNAADAATTHSELRNMVLDAKECIKVGKVCLQVSHGRHGDNGRVLSDADHVENAILTELCEFPHPP</sequence>
<dbReference type="EMBL" id="QEAM01000204">
    <property type="protein sequence ID" value="TPX43927.1"/>
    <property type="molecule type" value="Genomic_DNA"/>
</dbReference>
<evidence type="ECO:0000313" key="7">
    <source>
        <dbReference type="EMBL" id="TPX43927.1"/>
    </source>
</evidence>
<keyword evidence="2 4" id="KW-0863">Zinc-finger</keyword>
<feature type="domain" description="SET" evidence="5">
    <location>
        <begin position="18"/>
        <end position="252"/>
    </location>
</feature>
<dbReference type="Gene3D" id="2.170.270.10">
    <property type="entry name" value="SET domain"/>
    <property type="match status" value="1"/>
</dbReference>
<dbReference type="InterPro" id="IPR002893">
    <property type="entry name" value="Znf_MYND"/>
</dbReference>
<reference evidence="7 8" key="1">
    <citation type="journal article" date="2019" name="Sci. Rep.">
        <title>Comparative genomics of chytrid fungi reveal insights into the obligate biotrophic and pathogenic lifestyle of Synchytrium endobioticum.</title>
        <authorList>
            <person name="van de Vossenberg B.T.L.H."/>
            <person name="Warris S."/>
            <person name="Nguyen H.D.T."/>
            <person name="van Gent-Pelzer M.P.E."/>
            <person name="Joly D.L."/>
            <person name="van de Geest H.C."/>
            <person name="Bonants P.J.M."/>
            <person name="Smith D.S."/>
            <person name="Levesque C.A."/>
            <person name="van der Lee T.A.J."/>
        </authorList>
    </citation>
    <scope>NUCLEOTIDE SEQUENCE [LARGE SCALE GENOMIC DNA]</scope>
    <source>
        <strain evidence="7 8">LEV6574</strain>
    </source>
</reference>
<dbReference type="OrthoDB" id="265717at2759"/>
<evidence type="ECO:0000259" key="6">
    <source>
        <dbReference type="PROSITE" id="PS50865"/>
    </source>
</evidence>
<evidence type="ECO:0000259" key="5">
    <source>
        <dbReference type="PROSITE" id="PS50280"/>
    </source>
</evidence>
<dbReference type="Pfam" id="PF01753">
    <property type="entry name" value="zf-MYND"/>
    <property type="match status" value="1"/>
</dbReference>
<gene>
    <name evidence="7" type="ORF">SeLEV6574_g04803</name>
</gene>
<organism evidence="7 8">
    <name type="scientific">Synchytrium endobioticum</name>
    <dbReference type="NCBI Taxonomy" id="286115"/>
    <lineage>
        <taxon>Eukaryota</taxon>
        <taxon>Fungi</taxon>
        <taxon>Fungi incertae sedis</taxon>
        <taxon>Chytridiomycota</taxon>
        <taxon>Chytridiomycota incertae sedis</taxon>
        <taxon>Chytridiomycetes</taxon>
        <taxon>Synchytriales</taxon>
        <taxon>Synchytriaceae</taxon>
        <taxon>Synchytrium</taxon>
    </lineage>
</organism>
<dbReference type="AlphaFoldDB" id="A0A507CXI3"/>
<dbReference type="PROSITE" id="PS50280">
    <property type="entry name" value="SET"/>
    <property type="match status" value="1"/>
</dbReference>
<keyword evidence="3" id="KW-0862">Zinc</keyword>
<protein>
    <recommendedName>
        <fullName evidence="9">SET domain-containing protein</fullName>
    </recommendedName>
</protein>
<dbReference type="SUPFAM" id="SSF144232">
    <property type="entry name" value="HIT/MYND zinc finger-like"/>
    <property type="match status" value="1"/>
</dbReference>
<evidence type="ECO:0000256" key="3">
    <source>
        <dbReference type="ARBA" id="ARBA00022833"/>
    </source>
</evidence>
<dbReference type="InterPro" id="IPR046341">
    <property type="entry name" value="SET_dom_sf"/>
</dbReference>
<dbReference type="SUPFAM" id="SSF82199">
    <property type="entry name" value="SET domain"/>
    <property type="match status" value="1"/>
</dbReference>
<dbReference type="Pfam" id="PF00856">
    <property type="entry name" value="SET"/>
    <property type="match status" value="1"/>
</dbReference>
<dbReference type="GO" id="GO:0008270">
    <property type="term" value="F:zinc ion binding"/>
    <property type="evidence" value="ECO:0007669"/>
    <property type="project" value="UniProtKB-KW"/>
</dbReference>